<evidence type="ECO:0000313" key="1">
    <source>
        <dbReference type="EMBL" id="EHO73271.1"/>
    </source>
</evidence>
<dbReference type="HOGENOM" id="CLU_3397901_0_0_10"/>
<proteinExistence type="predicted"/>
<dbReference type="EMBL" id="AGEK01000016">
    <property type="protein sequence ID" value="EHO73271.1"/>
    <property type="molecule type" value="Genomic_DNA"/>
</dbReference>
<name>H1HL20_9BACT</name>
<reference evidence="1 2" key="1">
    <citation type="submission" date="2011-12" db="EMBL/GenBank/DDBJ databases">
        <title>The Genome Sequence of Prevotella maculosa OT 289.</title>
        <authorList>
            <consortium name="The Broad Institute Genome Sequencing Platform"/>
            <person name="Earl A."/>
            <person name="Ward D."/>
            <person name="Feldgarden M."/>
            <person name="Gevers D."/>
            <person name="Izard J."/>
            <person name="Blanton J.M."/>
            <person name="Mathney J."/>
            <person name="Tanner A.C."/>
            <person name="Dewhirst F.E."/>
            <person name="Young S.K."/>
            <person name="Zeng Q."/>
            <person name="Gargeya S."/>
            <person name="Fitzgerald M."/>
            <person name="Haas B."/>
            <person name="Abouelleil A."/>
            <person name="Alvarado L."/>
            <person name="Arachchi H.M."/>
            <person name="Berlin A."/>
            <person name="Chapman S.B."/>
            <person name="Gearin G."/>
            <person name="Goldberg J."/>
            <person name="Griggs A."/>
            <person name="Gujja S."/>
            <person name="Hansen M."/>
            <person name="Heiman D."/>
            <person name="Howarth C."/>
            <person name="Larimer J."/>
            <person name="Lui A."/>
            <person name="MacDonald P.J.P."/>
            <person name="McCowen C."/>
            <person name="Montmayeur A."/>
            <person name="Murphy C."/>
            <person name="Neiman D."/>
            <person name="Pearson M."/>
            <person name="Priest M."/>
            <person name="Roberts A."/>
            <person name="Saif S."/>
            <person name="Shea T."/>
            <person name="Sisk P."/>
            <person name="Stolte C."/>
            <person name="Sykes S."/>
            <person name="Wortman J."/>
            <person name="Nusbaum C."/>
            <person name="Birren B."/>
        </authorList>
    </citation>
    <scope>NUCLEOTIDE SEQUENCE [LARGE SCALE GENOMIC DNA]</scope>
    <source>
        <strain evidence="1 2">OT 289</strain>
    </source>
</reference>
<gene>
    <name evidence="1" type="ORF">HMPREF9944_00864</name>
</gene>
<dbReference type="STRING" id="999422.HMPREF9944_00864"/>
<keyword evidence="2" id="KW-1185">Reference proteome</keyword>
<organism evidence="1 2">
    <name type="scientific">Segatella maculosa OT 289</name>
    <dbReference type="NCBI Taxonomy" id="999422"/>
    <lineage>
        <taxon>Bacteria</taxon>
        <taxon>Pseudomonadati</taxon>
        <taxon>Bacteroidota</taxon>
        <taxon>Bacteroidia</taxon>
        <taxon>Bacteroidales</taxon>
        <taxon>Prevotellaceae</taxon>
        <taxon>Segatella</taxon>
    </lineage>
</organism>
<dbReference type="Proteomes" id="UP000003167">
    <property type="component" value="Unassembled WGS sequence"/>
</dbReference>
<evidence type="ECO:0000313" key="2">
    <source>
        <dbReference type="Proteomes" id="UP000003167"/>
    </source>
</evidence>
<protein>
    <submittedName>
        <fullName evidence="1">Uncharacterized protein</fullName>
    </submittedName>
</protein>
<accession>H1HL20</accession>
<dbReference type="AlphaFoldDB" id="H1HL20"/>
<sequence length="31" mass="3594">MALYLFIAQEKRIFADKDGEEPTAIQPEQQL</sequence>
<comment type="caution">
    <text evidence="1">The sequence shown here is derived from an EMBL/GenBank/DDBJ whole genome shotgun (WGS) entry which is preliminary data.</text>
</comment>